<reference evidence="1 2" key="1">
    <citation type="submission" date="2019-03" db="EMBL/GenBank/DDBJ databases">
        <title>Draft genome sequences of novel Actinobacteria.</title>
        <authorList>
            <person name="Sahin N."/>
            <person name="Ay H."/>
            <person name="Saygin H."/>
        </authorList>
    </citation>
    <scope>NUCLEOTIDE SEQUENCE [LARGE SCALE GENOMIC DNA]</scope>
    <source>
        <strain evidence="1 2">16K404</strain>
    </source>
</reference>
<protein>
    <submittedName>
        <fullName evidence="1">Uncharacterized protein</fullName>
    </submittedName>
</protein>
<evidence type="ECO:0000313" key="2">
    <source>
        <dbReference type="Proteomes" id="UP000294744"/>
    </source>
</evidence>
<dbReference type="EMBL" id="SMKV01000014">
    <property type="protein sequence ID" value="TDC92375.1"/>
    <property type="molecule type" value="Genomic_DNA"/>
</dbReference>
<comment type="caution">
    <text evidence="1">The sequence shown here is derived from an EMBL/GenBank/DDBJ whole genome shotgun (WGS) entry which is preliminary data.</text>
</comment>
<proteinExistence type="predicted"/>
<accession>A0A4V2Y7K3</accession>
<dbReference type="Proteomes" id="UP000294744">
    <property type="component" value="Unassembled WGS sequence"/>
</dbReference>
<sequence>MGTFQTFEGREMVAGNSNPKWRTGCVFEDPSAVLPYLYRSTAGEVRRLAATMSRRIEIERGAVHPTPVDMTAEQLSAFEPRPMTVAEYAARIGDVRALLDRADELAAIAEQTEEWEFGHDHRTTPTP</sequence>
<keyword evidence="2" id="KW-1185">Reference proteome</keyword>
<evidence type="ECO:0000313" key="1">
    <source>
        <dbReference type="EMBL" id="TDC92375.1"/>
    </source>
</evidence>
<name>A0A4V2Y7K3_9PSEU</name>
<gene>
    <name evidence="1" type="ORF">E1161_13470</name>
</gene>
<dbReference type="AlphaFoldDB" id="A0A4V2Y7K3"/>
<dbReference type="RefSeq" id="WP_132623227.1">
    <property type="nucleotide sequence ID" value="NZ_SMKV01000014.1"/>
</dbReference>
<organism evidence="1 2">
    <name type="scientific">Saccharopolyspora aridisoli</name>
    <dbReference type="NCBI Taxonomy" id="2530385"/>
    <lineage>
        <taxon>Bacteria</taxon>
        <taxon>Bacillati</taxon>
        <taxon>Actinomycetota</taxon>
        <taxon>Actinomycetes</taxon>
        <taxon>Pseudonocardiales</taxon>
        <taxon>Pseudonocardiaceae</taxon>
        <taxon>Saccharopolyspora</taxon>
    </lineage>
</organism>